<protein>
    <submittedName>
        <fullName evidence="10">Leucine-rich repeat receptor-like protein kinase</fullName>
    </submittedName>
</protein>
<keyword evidence="10" id="KW-0418">Kinase</keyword>
<keyword evidence="1" id="KW-0433">Leucine-rich repeat</keyword>
<evidence type="ECO:0000259" key="9">
    <source>
        <dbReference type="Pfam" id="PF23598"/>
    </source>
</evidence>
<dbReference type="Pfam" id="PF08263">
    <property type="entry name" value="LRRNT_2"/>
    <property type="match status" value="1"/>
</dbReference>
<feature type="signal peptide" evidence="7">
    <location>
        <begin position="1"/>
        <end position="26"/>
    </location>
</feature>
<keyword evidence="4" id="KW-0677">Repeat</keyword>
<dbReference type="InterPro" id="IPR050994">
    <property type="entry name" value="At_inactive_RLKs"/>
</dbReference>
<keyword evidence="3 7" id="KW-0732">Signal</keyword>
<dbReference type="InterPro" id="IPR003591">
    <property type="entry name" value="Leu-rich_rpt_typical-subtyp"/>
</dbReference>
<dbReference type="Proteomes" id="UP001163823">
    <property type="component" value="Chromosome 14"/>
</dbReference>
<dbReference type="SUPFAM" id="SSF52047">
    <property type="entry name" value="RNI-like"/>
    <property type="match status" value="1"/>
</dbReference>
<keyword evidence="6" id="KW-0472">Membrane</keyword>
<feature type="chain" id="PRO_5042052343" evidence="7">
    <location>
        <begin position="27"/>
        <end position="567"/>
    </location>
</feature>
<dbReference type="PANTHER" id="PTHR48010:SF58">
    <property type="entry name" value="RECEPTOR PROTEIN KINASE-LIKE PROTEIN ZAR1"/>
    <property type="match status" value="1"/>
</dbReference>
<feature type="non-terminal residue" evidence="10">
    <location>
        <position position="1"/>
    </location>
</feature>
<evidence type="ECO:0000256" key="6">
    <source>
        <dbReference type="ARBA" id="ARBA00023136"/>
    </source>
</evidence>
<dbReference type="FunFam" id="3.80.10.10:FF:000539">
    <property type="entry name" value="LRR receptor-like serine/threonine-protein kinase EFR"/>
    <property type="match status" value="1"/>
</dbReference>
<dbReference type="EMBL" id="JARAOO010000014">
    <property type="protein sequence ID" value="KAJ7942602.1"/>
    <property type="molecule type" value="Genomic_DNA"/>
</dbReference>
<organism evidence="10 11">
    <name type="scientific">Quillaja saponaria</name>
    <name type="common">Soap bark tree</name>
    <dbReference type="NCBI Taxonomy" id="32244"/>
    <lineage>
        <taxon>Eukaryota</taxon>
        <taxon>Viridiplantae</taxon>
        <taxon>Streptophyta</taxon>
        <taxon>Embryophyta</taxon>
        <taxon>Tracheophyta</taxon>
        <taxon>Spermatophyta</taxon>
        <taxon>Magnoliopsida</taxon>
        <taxon>eudicotyledons</taxon>
        <taxon>Gunneridae</taxon>
        <taxon>Pentapetalae</taxon>
        <taxon>rosids</taxon>
        <taxon>fabids</taxon>
        <taxon>Fabales</taxon>
        <taxon>Quillajaceae</taxon>
        <taxon>Quillaja</taxon>
    </lineage>
</organism>
<evidence type="ECO:0000256" key="4">
    <source>
        <dbReference type="ARBA" id="ARBA00022737"/>
    </source>
</evidence>
<dbReference type="SMART" id="SM00369">
    <property type="entry name" value="LRR_TYP"/>
    <property type="match status" value="6"/>
</dbReference>
<dbReference type="PRINTS" id="PR00019">
    <property type="entry name" value="LEURICHRPT"/>
</dbReference>
<dbReference type="InterPro" id="IPR055414">
    <property type="entry name" value="LRR_R13L4/SHOC2-like"/>
</dbReference>
<dbReference type="KEGG" id="qsa:O6P43_032250"/>
<gene>
    <name evidence="10" type="ORF">O6P43_032250</name>
</gene>
<dbReference type="PROSITE" id="PS51450">
    <property type="entry name" value="LRR"/>
    <property type="match status" value="2"/>
</dbReference>
<dbReference type="Pfam" id="PF13855">
    <property type="entry name" value="LRR_8"/>
    <property type="match status" value="2"/>
</dbReference>
<dbReference type="PANTHER" id="PTHR48010">
    <property type="entry name" value="OS05G0588300 PROTEIN"/>
    <property type="match status" value="1"/>
</dbReference>
<accession>A0AAD7KN89</accession>
<evidence type="ECO:0000259" key="8">
    <source>
        <dbReference type="Pfam" id="PF08263"/>
    </source>
</evidence>
<comment type="caution">
    <text evidence="10">The sequence shown here is derived from an EMBL/GenBank/DDBJ whole genome shotgun (WGS) entry which is preliminary data.</text>
</comment>
<dbReference type="FunFam" id="3.80.10.10:FF:000716">
    <property type="entry name" value="LRR receptor-like serine/threonine-protein kinase GSO1"/>
    <property type="match status" value="1"/>
</dbReference>
<keyword evidence="11" id="KW-1185">Reference proteome</keyword>
<feature type="domain" description="Leucine-rich repeat-containing N-terminal plant-type" evidence="8">
    <location>
        <begin position="44"/>
        <end position="84"/>
    </location>
</feature>
<evidence type="ECO:0000313" key="11">
    <source>
        <dbReference type="Proteomes" id="UP001163823"/>
    </source>
</evidence>
<name>A0AAD7KN89_QUISA</name>
<evidence type="ECO:0000256" key="5">
    <source>
        <dbReference type="ARBA" id="ARBA00022989"/>
    </source>
</evidence>
<dbReference type="Gene3D" id="3.80.10.10">
    <property type="entry name" value="Ribonuclease Inhibitor"/>
    <property type="match status" value="4"/>
</dbReference>
<keyword evidence="10" id="KW-0808">Transferase</keyword>
<evidence type="ECO:0000256" key="1">
    <source>
        <dbReference type="ARBA" id="ARBA00022614"/>
    </source>
</evidence>
<dbReference type="InterPro" id="IPR032675">
    <property type="entry name" value="LRR_dom_sf"/>
</dbReference>
<feature type="domain" description="Disease resistance R13L4/SHOC-2-like LRR" evidence="9">
    <location>
        <begin position="185"/>
        <end position="387"/>
    </location>
</feature>
<keyword evidence="2" id="KW-0812">Transmembrane</keyword>
<keyword evidence="10" id="KW-0675">Receptor</keyword>
<proteinExistence type="predicted"/>
<evidence type="ECO:0000256" key="2">
    <source>
        <dbReference type="ARBA" id="ARBA00022692"/>
    </source>
</evidence>
<keyword evidence="5" id="KW-1133">Transmembrane helix</keyword>
<sequence>SNQVPPSKMLFLRWVLNLFLILSLLSMSSENIAPATALAPVCSEADRASLLSFKARIFQDTTNILSSWTGTDCCDGGWEGIQCNPTTGRVTGLQLQRNDQDSGIYMMGTLSPSLGNLQFLEVMVISGMKHITGTIPESFSNLAHLTQLVLEDNFLEGNIPSGFSHLSQLQVLTLGGNHLRGQIPPALGSFKNLRHILLSRNFLTGPFPLTFRSLENLQYLDLSNNLLSGPIPDFVGQFKNLTFLDLSNNQFTGEIPASLFSLVNLLDLSLSHNKLTGNIPDQIGSLISLTTLQFSANKLTGHVPLSISRLQNLWYLNLSRNGFSDPLPDTLDQGIHSLLSVDLSYNNLNLGTVPNWIRSKQLSDVHLAGCKLKGTLPTFEKPDSLSSIDLSDNYFTDAGLSSIDLNSNQLVGSLSRIINNRTSSFLEVFDVSRNQISGGIPELNRGMNLKVLNIAGNKISGHIPDSISILIELERLDISRNHITGTIPSNLGQLSKLQWLDLSMNGLTGGIPNSLLQIAGLRHASFRVNMLCGEIPQGRPINIFPPATYAHNRCLCGKPLPPCRSKK</sequence>
<dbReference type="GO" id="GO:0016301">
    <property type="term" value="F:kinase activity"/>
    <property type="evidence" value="ECO:0007669"/>
    <property type="project" value="UniProtKB-KW"/>
</dbReference>
<dbReference type="Pfam" id="PF23598">
    <property type="entry name" value="LRR_14"/>
    <property type="match status" value="1"/>
</dbReference>
<dbReference type="AlphaFoldDB" id="A0AAD7KN89"/>
<evidence type="ECO:0000256" key="3">
    <source>
        <dbReference type="ARBA" id="ARBA00022729"/>
    </source>
</evidence>
<evidence type="ECO:0000313" key="10">
    <source>
        <dbReference type="EMBL" id="KAJ7942602.1"/>
    </source>
</evidence>
<reference evidence="10" key="1">
    <citation type="journal article" date="2023" name="Science">
        <title>Elucidation of the pathway for biosynthesis of saponin adjuvants from the soapbark tree.</title>
        <authorList>
            <person name="Reed J."/>
            <person name="Orme A."/>
            <person name="El-Demerdash A."/>
            <person name="Owen C."/>
            <person name="Martin L.B.B."/>
            <person name="Misra R.C."/>
            <person name="Kikuchi S."/>
            <person name="Rejzek M."/>
            <person name="Martin A.C."/>
            <person name="Harkess A."/>
            <person name="Leebens-Mack J."/>
            <person name="Louveau T."/>
            <person name="Stephenson M.J."/>
            <person name="Osbourn A."/>
        </authorList>
    </citation>
    <scope>NUCLEOTIDE SEQUENCE</scope>
    <source>
        <strain evidence="10">S10</strain>
    </source>
</reference>
<dbReference type="InterPro" id="IPR013210">
    <property type="entry name" value="LRR_N_plant-typ"/>
</dbReference>
<evidence type="ECO:0000256" key="7">
    <source>
        <dbReference type="SAM" id="SignalP"/>
    </source>
</evidence>
<dbReference type="InterPro" id="IPR001611">
    <property type="entry name" value="Leu-rich_rpt"/>
</dbReference>